<accession>A0ABU5Y4C3</accession>
<evidence type="ECO:0000313" key="2">
    <source>
        <dbReference type="Proteomes" id="UP001298593"/>
    </source>
</evidence>
<protein>
    <submittedName>
        <fullName evidence="1">Uncharacterized protein</fullName>
    </submittedName>
</protein>
<reference evidence="1 2" key="1">
    <citation type="submission" date="2023-12" db="EMBL/GenBank/DDBJ databases">
        <title>Description of new species of Mycobacterium terrae complex isolated from sewage at the Sao Paulo Zoological Park Foundation in Brazil.</title>
        <authorList>
            <person name="Romagnoli C.L."/>
            <person name="Conceicao E.C."/>
            <person name="Machado E."/>
            <person name="Barreto L.B.P.F."/>
            <person name="Sharma A."/>
            <person name="Silva N.M."/>
            <person name="Marques L.E."/>
            <person name="Juliana M.A."/>
            <person name="Lourenco M.C.S."/>
            <person name="Digiampietri L.A."/>
            <person name="Suffys P.N."/>
            <person name="Viana-Niero C."/>
        </authorList>
    </citation>
    <scope>NUCLEOTIDE SEQUENCE [LARGE SCALE GENOMIC DNA]</scope>
    <source>
        <strain evidence="1 2">MYC340</strain>
    </source>
</reference>
<name>A0ABU5Y4C3_9MYCO</name>
<dbReference type="EMBL" id="JAYJJU010000048">
    <property type="protein sequence ID" value="MEB3035013.1"/>
    <property type="molecule type" value="Genomic_DNA"/>
</dbReference>
<dbReference type="RefSeq" id="WP_329780546.1">
    <property type="nucleotide sequence ID" value="NZ_JAYJJU010000048.1"/>
</dbReference>
<dbReference type="Proteomes" id="UP001298593">
    <property type="component" value="Unassembled WGS sequence"/>
</dbReference>
<organism evidence="1 2">
    <name type="scientific">[Mycobacterium] nativiensis</name>
    <dbReference type="NCBI Taxonomy" id="2855503"/>
    <lineage>
        <taxon>Bacteria</taxon>
        <taxon>Bacillati</taxon>
        <taxon>Actinomycetota</taxon>
        <taxon>Actinomycetes</taxon>
        <taxon>Mycobacteriales</taxon>
        <taxon>Mycobacteriaceae</taxon>
        <taxon>Mycolicibacter</taxon>
    </lineage>
</organism>
<comment type="caution">
    <text evidence="1">The sequence shown here is derived from an EMBL/GenBank/DDBJ whole genome shotgun (WGS) entry which is preliminary data.</text>
</comment>
<keyword evidence="2" id="KW-1185">Reference proteome</keyword>
<evidence type="ECO:0000313" key="1">
    <source>
        <dbReference type="EMBL" id="MEB3035013.1"/>
    </source>
</evidence>
<gene>
    <name evidence="1" type="ORF">KV113_26075</name>
</gene>
<sequence length="121" mass="13099">MLSFEPSRAELVLTASAAEPVTFERVTVGGPYPHGLDVSGPLPDGFDWRSQQSMRISVASDSDGWGTSTDLAPVIRDSGQHPVDTYWFQDVGWLDPAEVAAQDGKTFLATCTDPRVKTSSR</sequence>
<proteinExistence type="predicted"/>